<feature type="transmembrane region" description="Helical" evidence="8">
    <location>
        <begin position="184"/>
        <end position="203"/>
    </location>
</feature>
<feature type="transmembrane region" description="Helical" evidence="8">
    <location>
        <begin position="150"/>
        <end position="172"/>
    </location>
</feature>
<feature type="transmembrane region" description="Helical" evidence="8">
    <location>
        <begin position="477"/>
        <end position="497"/>
    </location>
</feature>
<dbReference type="FunFam" id="1.20.1740.10:FF:000006">
    <property type="entry name" value="General amino acid permease"/>
    <property type="match status" value="1"/>
</dbReference>
<dbReference type="Gene3D" id="1.20.1740.10">
    <property type="entry name" value="Amino acid/polyamine transporter I"/>
    <property type="match status" value="1"/>
</dbReference>
<feature type="transmembrane region" description="Helical" evidence="8">
    <location>
        <begin position="449"/>
        <end position="471"/>
    </location>
</feature>
<dbReference type="PANTHER" id="PTHR43341">
    <property type="entry name" value="AMINO ACID PERMEASE"/>
    <property type="match status" value="1"/>
</dbReference>
<dbReference type="Proteomes" id="UP000054466">
    <property type="component" value="Unassembled WGS sequence"/>
</dbReference>
<dbReference type="HOGENOM" id="CLU_007946_12_1_1"/>
<keyword evidence="11" id="KW-1185">Reference proteome</keyword>
<evidence type="ECO:0000313" key="11">
    <source>
        <dbReference type="Proteomes" id="UP000054466"/>
    </source>
</evidence>
<protein>
    <recommendedName>
        <fullName evidence="9">Amino acid permease/ SLC12A domain-containing protein</fullName>
    </recommendedName>
</protein>
<proteinExistence type="predicted"/>
<dbReference type="OrthoDB" id="10062876at2759"/>
<accession>A0A0D2CXT5</accession>
<dbReference type="Pfam" id="PF00324">
    <property type="entry name" value="AA_permease"/>
    <property type="match status" value="1"/>
</dbReference>
<feature type="transmembrane region" description="Helical" evidence="8">
    <location>
        <begin position="329"/>
        <end position="354"/>
    </location>
</feature>
<feature type="domain" description="Amino acid permease/ SLC12A" evidence="9">
    <location>
        <begin position="41"/>
        <end position="504"/>
    </location>
</feature>
<keyword evidence="3 8" id="KW-0812">Transmembrane</keyword>
<dbReference type="VEuPathDB" id="FungiDB:PV07_01478"/>
<keyword evidence="2" id="KW-0813">Transport</keyword>
<evidence type="ECO:0000313" key="10">
    <source>
        <dbReference type="EMBL" id="KIW34720.1"/>
    </source>
</evidence>
<evidence type="ECO:0000256" key="7">
    <source>
        <dbReference type="SAM" id="MobiDB-lite"/>
    </source>
</evidence>
<feature type="transmembrane region" description="Helical" evidence="8">
    <location>
        <begin position="272"/>
        <end position="291"/>
    </location>
</feature>
<dbReference type="STRING" id="569365.A0A0D2CXT5"/>
<keyword evidence="4" id="KW-0029">Amino-acid transport</keyword>
<gene>
    <name evidence="10" type="ORF">PV07_01478</name>
</gene>
<evidence type="ECO:0000259" key="9">
    <source>
        <dbReference type="Pfam" id="PF00324"/>
    </source>
</evidence>
<reference evidence="10 11" key="1">
    <citation type="submission" date="2015-01" db="EMBL/GenBank/DDBJ databases">
        <title>The Genome Sequence of Cladophialophora immunda CBS83496.</title>
        <authorList>
            <consortium name="The Broad Institute Genomics Platform"/>
            <person name="Cuomo C."/>
            <person name="de Hoog S."/>
            <person name="Gorbushina A."/>
            <person name="Stielow B."/>
            <person name="Teixiera M."/>
            <person name="Abouelleil A."/>
            <person name="Chapman S.B."/>
            <person name="Priest M."/>
            <person name="Young S.K."/>
            <person name="Wortman J."/>
            <person name="Nusbaum C."/>
            <person name="Birren B."/>
        </authorList>
    </citation>
    <scope>NUCLEOTIDE SEQUENCE [LARGE SCALE GENOMIC DNA]</scope>
    <source>
        <strain evidence="10 11">CBS 83496</strain>
    </source>
</reference>
<feature type="region of interest" description="Disordered" evidence="7">
    <location>
        <begin position="1"/>
        <end position="25"/>
    </location>
</feature>
<evidence type="ECO:0000256" key="6">
    <source>
        <dbReference type="ARBA" id="ARBA00023136"/>
    </source>
</evidence>
<dbReference type="InterPro" id="IPR050524">
    <property type="entry name" value="APC_YAT"/>
</dbReference>
<dbReference type="PANTHER" id="PTHR43341:SF15">
    <property type="entry name" value="GENERAL AMINO ACID PERMEASE AGP2"/>
    <property type="match status" value="1"/>
</dbReference>
<dbReference type="GO" id="GO:0016020">
    <property type="term" value="C:membrane"/>
    <property type="evidence" value="ECO:0007669"/>
    <property type="project" value="UniProtKB-SubCell"/>
</dbReference>
<evidence type="ECO:0000256" key="8">
    <source>
        <dbReference type="SAM" id="Phobius"/>
    </source>
</evidence>
<dbReference type="GeneID" id="27340672"/>
<evidence type="ECO:0000256" key="3">
    <source>
        <dbReference type="ARBA" id="ARBA00022692"/>
    </source>
</evidence>
<evidence type="ECO:0000256" key="2">
    <source>
        <dbReference type="ARBA" id="ARBA00022448"/>
    </source>
</evidence>
<dbReference type="GO" id="GO:0015171">
    <property type="term" value="F:amino acid transmembrane transporter activity"/>
    <property type="evidence" value="ECO:0007669"/>
    <property type="project" value="TreeGrafter"/>
</dbReference>
<feature type="transmembrane region" description="Helical" evidence="8">
    <location>
        <begin position="375"/>
        <end position="394"/>
    </location>
</feature>
<keyword evidence="6 8" id="KW-0472">Membrane</keyword>
<comment type="subcellular location">
    <subcellularLocation>
        <location evidence="1">Membrane</location>
        <topology evidence="1">Multi-pass membrane protein</topology>
    </subcellularLocation>
</comment>
<evidence type="ECO:0000256" key="1">
    <source>
        <dbReference type="ARBA" id="ARBA00004141"/>
    </source>
</evidence>
<dbReference type="EMBL" id="KN847040">
    <property type="protein sequence ID" value="KIW34720.1"/>
    <property type="molecule type" value="Genomic_DNA"/>
</dbReference>
<feature type="transmembrane region" description="Helical" evidence="8">
    <location>
        <begin position="109"/>
        <end position="130"/>
    </location>
</feature>
<sequence length="545" mass="59801">MEKLGAELTGVESPQDSSESRSFEGSVTQYNHTKRHLKPRHIQLLGIGGTIGTVLFVGIGRGLINGGPGSLLISFIFWASVVLAVTASLSEMISYLPISSPFITLAGRFVDDAFGVAVGFNFFLLEAFLVPFELTALNIVLHFWTTRIPVAVVVVVGLILYTSINVFGVKYFGTTEFYLSMLKVLLVFGLTFYTLVTMCGGNPDHHAYGFENWGKGGAFVEYYTTGDTGRFLGFLQTLILATVTVTGPELVSMAAGEAENPRKVMPRAYKAVFWRLSLFFILGALCVGIVVPANSEALANAYATSGSNASSSPYVISMQSFGIPVLPHIVNAVLLTSAFSAGNGYFFAATRTLYGLALRGKAPRIFAKTTKAGSPIYAVGAVLCIGTLAFMQVSNSSAKVFSWIVSLVTGGMLINYAANCYTYLRFRKACMVQGLAREKLPYKGYFQPYAAYYGIFWNVLMMLLNGFGVFLKGNWDVPTFFFAYTMVGVFPCVFLFWKLFKRTKQIPSEQVDLRSDVAEIEAYEASFVPVRSVFWLDRVLDRIFD</sequence>
<dbReference type="PIRSF" id="PIRSF006060">
    <property type="entry name" value="AA_transporter"/>
    <property type="match status" value="1"/>
</dbReference>
<feature type="transmembrane region" description="Helical" evidence="8">
    <location>
        <begin position="70"/>
        <end position="89"/>
    </location>
</feature>
<keyword evidence="5 8" id="KW-1133">Transmembrane helix</keyword>
<dbReference type="InterPro" id="IPR004841">
    <property type="entry name" value="AA-permease/SLC12A_dom"/>
</dbReference>
<feature type="transmembrane region" description="Helical" evidence="8">
    <location>
        <begin position="400"/>
        <end position="418"/>
    </location>
</feature>
<dbReference type="AlphaFoldDB" id="A0A0D2CXT5"/>
<organism evidence="10 11">
    <name type="scientific">Cladophialophora immunda</name>
    <dbReference type="NCBI Taxonomy" id="569365"/>
    <lineage>
        <taxon>Eukaryota</taxon>
        <taxon>Fungi</taxon>
        <taxon>Dikarya</taxon>
        <taxon>Ascomycota</taxon>
        <taxon>Pezizomycotina</taxon>
        <taxon>Eurotiomycetes</taxon>
        <taxon>Chaetothyriomycetidae</taxon>
        <taxon>Chaetothyriales</taxon>
        <taxon>Herpotrichiellaceae</taxon>
        <taxon>Cladophialophora</taxon>
    </lineage>
</organism>
<name>A0A0D2CXT5_9EURO</name>
<evidence type="ECO:0000256" key="4">
    <source>
        <dbReference type="ARBA" id="ARBA00022970"/>
    </source>
</evidence>
<dbReference type="RefSeq" id="XP_016254936.1">
    <property type="nucleotide sequence ID" value="XM_016388008.1"/>
</dbReference>
<feature type="transmembrane region" description="Helical" evidence="8">
    <location>
        <begin position="44"/>
        <end position="64"/>
    </location>
</feature>
<evidence type="ECO:0000256" key="5">
    <source>
        <dbReference type="ARBA" id="ARBA00022989"/>
    </source>
</evidence>